<accession>A0ABW3Q865</accession>
<dbReference type="Proteomes" id="UP001597169">
    <property type="component" value="Unassembled WGS sequence"/>
</dbReference>
<dbReference type="RefSeq" id="WP_090727693.1">
    <property type="nucleotide sequence ID" value="NZ_JBHTKX010000015.1"/>
</dbReference>
<evidence type="ECO:0000313" key="2">
    <source>
        <dbReference type="Proteomes" id="UP001597169"/>
    </source>
</evidence>
<organism evidence="1 2">
    <name type="scientific">Paenibacillus provencensis</name>
    <dbReference type="NCBI Taxonomy" id="441151"/>
    <lineage>
        <taxon>Bacteria</taxon>
        <taxon>Bacillati</taxon>
        <taxon>Bacillota</taxon>
        <taxon>Bacilli</taxon>
        <taxon>Bacillales</taxon>
        <taxon>Paenibacillaceae</taxon>
        <taxon>Paenibacillus</taxon>
    </lineage>
</organism>
<evidence type="ECO:0000313" key="1">
    <source>
        <dbReference type="EMBL" id="MFD1131726.1"/>
    </source>
</evidence>
<comment type="caution">
    <text evidence="1">The sequence shown here is derived from an EMBL/GenBank/DDBJ whole genome shotgun (WGS) entry which is preliminary data.</text>
</comment>
<proteinExistence type="predicted"/>
<name>A0ABW3Q865_9BACL</name>
<keyword evidence="2" id="KW-1185">Reference proteome</keyword>
<dbReference type="EMBL" id="JBHTKX010000015">
    <property type="protein sequence ID" value="MFD1131726.1"/>
    <property type="molecule type" value="Genomic_DNA"/>
</dbReference>
<sequence>MNIDCEIDIIIDELTPCLIHRETGEEYKTLIEPLLSSDLKHLTKQQGWINFNWTKEYSAPNRKVAKLMVVGSDQIQGLISYEIAQGYIDVMLVENAPWNIGSSNQLFIGVGAHLFAFACKISFEMGFDGVIAFTSKTNLIKHYQEKLGAVRIGGHLMTIETEAARKLVDQYFEEGSC</sequence>
<gene>
    <name evidence="1" type="ORF">ACFQ3J_26840</name>
</gene>
<reference evidence="2" key="1">
    <citation type="journal article" date="2019" name="Int. J. Syst. Evol. Microbiol.">
        <title>The Global Catalogue of Microorganisms (GCM) 10K type strain sequencing project: providing services to taxonomists for standard genome sequencing and annotation.</title>
        <authorList>
            <consortium name="The Broad Institute Genomics Platform"/>
            <consortium name="The Broad Institute Genome Sequencing Center for Infectious Disease"/>
            <person name="Wu L."/>
            <person name="Ma J."/>
        </authorList>
    </citation>
    <scope>NUCLEOTIDE SEQUENCE [LARGE SCALE GENOMIC DNA]</scope>
    <source>
        <strain evidence="2">CCUG 53519</strain>
    </source>
</reference>
<protein>
    <submittedName>
        <fullName evidence="1">Uncharacterized protein</fullName>
    </submittedName>
</protein>